<accession>A0ABZ2L173</accession>
<feature type="compositionally biased region" description="Acidic residues" evidence="1">
    <location>
        <begin position="64"/>
        <end position="84"/>
    </location>
</feature>
<sequence length="95" mass="9346">MPSSTKRRRIVVSVLSALLPSGLLALGCTEMTTANPFPPIEAGVDATEAASDVRAADAVNEADAVTEVDAGNDGDSGNDGDAGDGGDAGDANDGQ</sequence>
<organism evidence="3 4">
    <name type="scientific">Pendulispora rubella</name>
    <dbReference type="NCBI Taxonomy" id="2741070"/>
    <lineage>
        <taxon>Bacteria</taxon>
        <taxon>Pseudomonadati</taxon>
        <taxon>Myxococcota</taxon>
        <taxon>Myxococcia</taxon>
        <taxon>Myxococcales</taxon>
        <taxon>Sorangiineae</taxon>
        <taxon>Pendulisporaceae</taxon>
        <taxon>Pendulispora</taxon>
    </lineage>
</organism>
<protein>
    <recommendedName>
        <fullName evidence="5">DNA primase</fullName>
    </recommendedName>
</protein>
<dbReference type="PROSITE" id="PS51257">
    <property type="entry name" value="PROKAR_LIPOPROTEIN"/>
    <property type="match status" value="1"/>
</dbReference>
<name>A0ABZ2L173_9BACT</name>
<evidence type="ECO:0000256" key="2">
    <source>
        <dbReference type="SAM" id="SignalP"/>
    </source>
</evidence>
<feature type="chain" id="PRO_5045860366" description="DNA primase" evidence="2">
    <location>
        <begin position="26"/>
        <end position="95"/>
    </location>
</feature>
<dbReference type="EMBL" id="CP089983">
    <property type="protein sequence ID" value="WXB04684.1"/>
    <property type="molecule type" value="Genomic_DNA"/>
</dbReference>
<keyword evidence="2" id="KW-0732">Signal</keyword>
<dbReference type="Proteomes" id="UP001374803">
    <property type="component" value="Chromosome"/>
</dbReference>
<evidence type="ECO:0000313" key="3">
    <source>
        <dbReference type="EMBL" id="WXB04684.1"/>
    </source>
</evidence>
<gene>
    <name evidence="3" type="ORF">LVJ94_48300</name>
</gene>
<feature type="region of interest" description="Disordered" evidence="1">
    <location>
        <begin position="61"/>
        <end position="95"/>
    </location>
</feature>
<proteinExistence type="predicted"/>
<feature type="signal peptide" evidence="2">
    <location>
        <begin position="1"/>
        <end position="25"/>
    </location>
</feature>
<evidence type="ECO:0000256" key="1">
    <source>
        <dbReference type="SAM" id="MobiDB-lite"/>
    </source>
</evidence>
<keyword evidence="4" id="KW-1185">Reference proteome</keyword>
<evidence type="ECO:0000313" key="4">
    <source>
        <dbReference type="Proteomes" id="UP001374803"/>
    </source>
</evidence>
<reference evidence="3" key="1">
    <citation type="submission" date="2021-12" db="EMBL/GenBank/DDBJ databases">
        <title>Discovery of the Pendulisporaceae a myxobacterial family with distinct sporulation behavior and unique specialized metabolism.</title>
        <authorList>
            <person name="Garcia R."/>
            <person name="Popoff A."/>
            <person name="Bader C.D."/>
            <person name="Loehr J."/>
            <person name="Walesch S."/>
            <person name="Walt C."/>
            <person name="Boldt J."/>
            <person name="Bunk B."/>
            <person name="Haeckl F.J.F.P.J."/>
            <person name="Gunesch A.P."/>
            <person name="Birkelbach J."/>
            <person name="Nuebel U."/>
            <person name="Pietschmann T."/>
            <person name="Bach T."/>
            <person name="Mueller R."/>
        </authorList>
    </citation>
    <scope>NUCLEOTIDE SEQUENCE</scope>
    <source>
        <strain evidence="3">MSr11367</strain>
    </source>
</reference>
<dbReference type="RefSeq" id="WP_394834328.1">
    <property type="nucleotide sequence ID" value="NZ_CP089929.1"/>
</dbReference>
<evidence type="ECO:0008006" key="5">
    <source>
        <dbReference type="Google" id="ProtNLM"/>
    </source>
</evidence>